<dbReference type="GO" id="GO:0042594">
    <property type="term" value="P:response to starvation"/>
    <property type="evidence" value="ECO:0007669"/>
    <property type="project" value="TreeGrafter"/>
</dbReference>
<feature type="region of interest" description="Disordered" evidence="6">
    <location>
        <begin position="1055"/>
        <end position="1075"/>
    </location>
</feature>
<dbReference type="OrthoDB" id="346907at2759"/>
<dbReference type="AlphaFoldDB" id="A0A8J4WKH5"/>
<reference evidence="8" key="1">
    <citation type="submission" date="2019-05" db="EMBL/GenBank/DDBJ databases">
        <title>Annotation for the trematode Paragonimus heterotremus.</title>
        <authorList>
            <person name="Choi Y.-J."/>
        </authorList>
    </citation>
    <scope>NUCLEOTIDE SEQUENCE</scope>
    <source>
        <strain evidence="8">LC</strain>
    </source>
</reference>
<dbReference type="PROSITE" id="PS00107">
    <property type="entry name" value="PROTEIN_KINASE_ATP"/>
    <property type="match status" value="1"/>
</dbReference>
<dbReference type="InterPro" id="IPR045269">
    <property type="entry name" value="Atg1-like"/>
</dbReference>
<dbReference type="Pfam" id="PF00069">
    <property type="entry name" value="Pkinase"/>
    <property type="match status" value="1"/>
</dbReference>
<dbReference type="PANTHER" id="PTHR24348">
    <property type="entry name" value="SERINE/THREONINE-PROTEIN KINASE UNC-51-RELATED"/>
    <property type="match status" value="1"/>
</dbReference>
<dbReference type="GO" id="GO:0005829">
    <property type="term" value="C:cytosol"/>
    <property type="evidence" value="ECO:0007669"/>
    <property type="project" value="TreeGrafter"/>
</dbReference>
<dbReference type="GO" id="GO:0034045">
    <property type="term" value="C:phagophore assembly site membrane"/>
    <property type="evidence" value="ECO:0007669"/>
    <property type="project" value="TreeGrafter"/>
</dbReference>
<name>A0A8J4WKH5_9TREM</name>
<evidence type="ECO:0000313" key="8">
    <source>
        <dbReference type="EMBL" id="KAF5405156.1"/>
    </source>
</evidence>
<organism evidence="8 9">
    <name type="scientific">Paragonimus heterotremus</name>
    <dbReference type="NCBI Taxonomy" id="100268"/>
    <lineage>
        <taxon>Eukaryota</taxon>
        <taxon>Metazoa</taxon>
        <taxon>Spiralia</taxon>
        <taxon>Lophotrochozoa</taxon>
        <taxon>Platyhelminthes</taxon>
        <taxon>Trematoda</taxon>
        <taxon>Digenea</taxon>
        <taxon>Plagiorchiida</taxon>
        <taxon>Troglotremata</taxon>
        <taxon>Troglotrematidae</taxon>
        <taxon>Paragonimus</taxon>
    </lineage>
</organism>
<dbReference type="FunFam" id="1.10.510.10:FF:000493">
    <property type="entry name" value="serine/threonine-protein kinase unc-51 isoform X2"/>
    <property type="match status" value="1"/>
</dbReference>
<feature type="binding site" evidence="5">
    <location>
        <position position="53"/>
    </location>
    <ligand>
        <name>ATP</name>
        <dbReference type="ChEBI" id="CHEBI:30616"/>
    </ligand>
</feature>
<dbReference type="GO" id="GO:0034727">
    <property type="term" value="P:piecemeal microautophagy of the nucleus"/>
    <property type="evidence" value="ECO:0007669"/>
    <property type="project" value="TreeGrafter"/>
</dbReference>
<keyword evidence="2 5" id="KW-0547">Nucleotide-binding</keyword>
<dbReference type="GO" id="GO:0005776">
    <property type="term" value="C:autophagosome"/>
    <property type="evidence" value="ECO:0007669"/>
    <property type="project" value="TreeGrafter"/>
</dbReference>
<dbReference type="GO" id="GO:0000422">
    <property type="term" value="P:autophagy of mitochondrion"/>
    <property type="evidence" value="ECO:0007669"/>
    <property type="project" value="TreeGrafter"/>
</dbReference>
<dbReference type="GO" id="GO:0000045">
    <property type="term" value="P:autophagosome assembly"/>
    <property type="evidence" value="ECO:0007669"/>
    <property type="project" value="TreeGrafter"/>
</dbReference>
<keyword evidence="3" id="KW-0418">Kinase</keyword>
<protein>
    <recommendedName>
        <fullName evidence="7">Protein kinase domain-containing protein</fullName>
    </recommendedName>
</protein>
<evidence type="ECO:0000256" key="5">
    <source>
        <dbReference type="PROSITE-ProRule" id="PRU10141"/>
    </source>
</evidence>
<dbReference type="PANTHER" id="PTHR24348:SF22">
    <property type="entry name" value="NON-SPECIFIC SERINE_THREONINE PROTEIN KINASE"/>
    <property type="match status" value="1"/>
</dbReference>
<dbReference type="InterPro" id="IPR008271">
    <property type="entry name" value="Ser/Thr_kinase_AS"/>
</dbReference>
<proteinExistence type="predicted"/>
<feature type="domain" description="Protein kinase" evidence="7">
    <location>
        <begin position="23"/>
        <end position="291"/>
    </location>
</feature>
<keyword evidence="9" id="KW-1185">Reference proteome</keyword>
<feature type="region of interest" description="Disordered" evidence="6">
    <location>
        <begin position="786"/>
        <end position="833"/>
    </location>
</feature>
<evidence type="ECO:0000256" key="4">
    <source>
        <dbReference type="ARBA" id="ARBA00022840"/>
    </source>
</evidence>
<accession>A0A8J4WKH5</accession>
<keyword evidence="1" id="KW-0808">Transferase</keyword>
<dbReference type="EMBL" id="LUCH01000432">
    <property type="protein sequence ID" value="KAF5405156.1"/>
    <property type="molecule type" value="Genomic_DNA"/>
</dbReference>
<feature type="compositionally biased region" description="Low complexity" evidence="6">
    <location>
        <begin position="789"/>
        <end position="801"/>
    </location>
</feature>
<dbReference type="PROSITE" id="PS50011">
    <property type="entry name" value="PROTEIN_KINASE_DOM"/>
    <property type="match status" value="1"/>
</dbReference>
<dbReference type="GO" id="GO:0061709">
    <property type="term" value="P:reticulophagy"/>
    <property type="evidence" value="ECO:0007669"/>
    <property type="project" value="TreeGrafter"/>
</dbReference>
<feature type="compositionally biased region" description="Polar residues" evidence="6">
    <location>
        <begin position="1064"/>
        <end position="1075"/>
    </location>
</feature>
<evidence type="ECO:0000259" key="7">
    <source>
        <dbReference type="PROSITE" id="PS50011"/>
    </source>
</evidence>
<feature type="compositionally biased region" description="Polar residues" evidence="6">
    <location>
        <begin position="802"/>
        <end position="817"/>
    </location>
</feature>
<evidence type="ECO:0000256" key="1">
    <source>
        <dbReference type="ARBA" id="ARBA00022679"/>
    </source>
</evidence>
<comment type="caution">
    <text evidence="8">The sequence shown here is derived from an EMBL/GenBank/DDBJ whole genome shotgun (WGS) entry which is preliminary data.</text>
</comment>
<keyword evidence="4 5" id="KW-0067">ATP-binding</keyword>
<dbReference type="GO" id="GO:0010506">
    <property type="term" value="P:regulation of autophagy"/>
    <property type="evidence" value="ECO:0007669"/>
    <property type="project" value="InterPro"/>
</dbReference>
<dbReference type="GO" id="GO:0004674">
    <property type="term" value="F:protein serine/threonine kinase activity"/>
    <property type="evidence" value="ECO:0007669"/>
    <property type="project" value="InterPro"/>
</dbReference>
<sequence>MSVLCSQEPKTSMTTLGAYEYNPTHANLLGTGAFALVYKGRVKNKPDEPVAIKIMKKDTNMPKNKTLLSKEISVLKDLHHENIVRLYDHGISNNGVYLVMEYCNGGDLSEYLIAKGTLPEDTIRHFLLQIGSAMDAINRKGFMHRDLKPGNILLSHCRNCNQPVTEIPGYLLSFKLADFGFARFLQDGMMAVTMCGSPMYMAPEVLMCRKYDAVADIWSMGIIVYQCLTGKAPFYANNPEALKNIYEKTVCLKPKIPIETSRSLRDLLLRMLVRKPSERIDFDNFLNHPFLHQRHFDPPGVSSPGTKASPATAGRLNRVKRDPTVPDVATPAVAGLTQGTGDGPFYLGIRNANHQRLHPGLNQEQEHTSKTLSNVIPHSQLPTYHAHAMPLNEPDLDNLDEMSRTTVDEYFEDELDTSALPLEPTPVDVPRIDAYCKTATAADAVRPTHLQPPTVAPPVPCRGSSVGSRLSATHYALTQTSHGRRLPFGVRPMAGFEPGEAPPLEDYVIVNPDGSEAERFTRNLIKDTAESHPVSIVGRIFANPTAYLVNHSRAQRCASPTIPDVATVGSPSKSNVIPLQKTTAGHTEGVAVPNTRLAARPPSYPSGNSRTTTHYARQSQNLDTSRPAISGTSPAKMPPMELASGALGGASSPWKHSPTTEFDIDQAVTQTTGQPIRSSPVGVPGSANNQQQIPGAGHPMLTASGEYQVTTEPVRLRPHSGGGILDYGANGLALAGLWAATEFSDEQTLDTEHNEEIKIVTMVLELCELLSELAERRASVLADCTVTTSSNSPPHSPLSSPDATTNVKHSKPTSPVQNKPGEIASDDSAVGESSVTGTPSLKFLSEAQRIVEQIVLYRRVLYYLEYVFVQVKKAFHHRRLKSTATSRRRLSDCNALYHRCYIRLRQLARQSRRDDLIEPVGRLLANITANRLIFQYALVQCQAAEMDDYVGDIAQSLQRYKAGITLIHGLRQHAKSVGDKTLLADCMRLLHERYNSLRLAAAKAHRAGRLGRTAAFTEMAPGQMSDRLPSLQPPLPNAAVSLDLLYPNLGGSPTRLDSGVPVSAANTPLHSSPSR</sequence>
<gene>
    <name evidence="8" type="ORF">PHET_01357</name>
</gene>
<evidence type="ECO:0000256" key="6">
    <source>
        <dbReference type="SAM" id="MobiDB-lite"/>
    </source>
</evidence>
<evidence type="ECO:0000256" key="3">
    <source>
        <dbReference type="ARBA" id="ARBA00022777"/>
    </source>
</evidence>
<dbReference type="Proteomes" id="UP000748531">
    <property type="component" value="Unassembled WGS sequence"/>
</dbReference>
<dbReference type="SUPFAM" id="SSF56112">
    <property type="entry name" value="Protein kinase-like (PK-like)"/>
    <property type="match status" value="1"/>
</dbReference>
<dbReference type="InterPro" id="IPR017441">
    <property type="entry name" value="Protein_kinase_ATP_BS"/>
</dbReference>
<evidence type="ECO:0000256" key="2">
    <source>
        <dbReference type="ARBA" id="ARBA00022741"/>
    </source>
</evidence>
<dbReference type="Gene3D" id="1.10.510.10">
    <property type="entry name" value="Transferase(Phosphotransferase) domain 1"/>
    <property type="match status" value="1"/>
</dbReference>
<evidence type="ECO:0000313" key="9">
    <source>
        <dbReference type="Proteomes" id="UP000748531"/>
    </source>
</evidence>
<dbReference type="InterPro" id="IPR011009">
    <property type="entry name" value="Kinase-like_dom_sf"/>
</dbReference>
<dbReference type="PROSITE" id="PS00108">
    <property type="entry name" value="PROTEIN_KINASE_ST"/>
    <property type="match status" value="1"/>
</dbReference>
<feature type="compositionally biased region" description="Polar residues" evidence="6">
    <location>
        <begin position="605"/>
        <end position="624"/>
    </location>
</feature>
<dbReference type="InterPro" id="IPR000719">
    <property type="entry name" value="Prot_kinase_dom"/>
</dbReference>
<dbReference type="SMART" id="SM00220">
    <property type="entry name" value="S_TKc"/>
    <property type="match status" value="1"/>
</dbReference>
<dbReference type="GO" id="GO:0005524">
    <property type="term" value="F:ATP binding"/>
    <property type="evidence" value="ECO:0007669"/>
    <property type="project" value="UniProtKB-UniRule"/>
</dbReference>
<feature type="region of interest" description="Disordered" evidence="6">
    <location>
        <begin position="597"/>
        <end position="655"/>
    </location>
</feature>